<evidence type="ECO:0000256" key="1">
    <source>
        <dbReference type="SAM" id="MobiDB-lite"/>
    </source>
</evidence>
<keyword evidence="3" id="KW-1185">Reference proteome</keyword>
<name>A0A418Q1Q6_9SPHN</name>
<evidence type="ECO:0000313" key="3">
    <source>
        <dbReference type="Proteomes" id="UP000285023"/>
    </source>
</evidence>
<dbReference type="InterPro" id="IPR007763">
    <property type="entry name" value="NDUFA12"/>
</dbReference>
<dbReference type="GO" id="GO:0006979">
    <property type="term" value="P:response to oxidative stress"/>
    <property type="evidence" value="ECO:0007669"/>
    <property type="project" value="TreeGrafter"/>
</dbReference>
<protein>
    <submittedName>
        <fullName evidence="2">NADH:ubiquinone oxidoreductase subunit NDUFA12</fullName>
    </submittedName>
</protein>
<accession>A0A418Q1Q6</accession>
<dbReference type="AlphaFoldDB" id="A0A418Q1Q6"/>
<gene>
    <name evidence="2" type="ORF">D3M59_03015</name>
</gene>
<dbReference type="Proteomes" id="UP000285023">
    <property type="component" value="Unassembled WGS sequence"/>
</dbReference>
<comment type="caution">
    <text evidence="2">The sequence shown here is derived from an EMBL/GenBank/DDBJ whole genome shotgun (WGS) entry which is preliminary data.</text>
</comment>
<dbReference type="GO" id="GO:0045271">
    <property type="term" value="C:respiratory chain complex I"/>
    <property type="evidence" value="ECO:0007669"/>
    <property type="project" value="InterPro"/>
</dbReference>
<dbReference type="Pfam" id="PF05071">
    <property type="entry name" value="NDUFA12"/>
    <property type="match status" value="1"/>
</dbReference>
<organism evidence="2 3">
    <name type="scientific">Sphingomonas edaphi</name>
    <dbReference type="NCBI Taxonomy" id="2315689"/>
    <lineage>
        <taxon>Bacteria</taxon>
        <taxon>Pseudomonadati</taxon>
        <taxon>Pseudomonadota</taxon>
        <taxon>Alphaproteobacteria</taxon>
        <taxon>Sphingomonadales</taxon>
        <taxon>Sphingomonadaceae</taxon>
        <taxon>Sphingomonas</taxon>
    </lineage>
</organism>
<evidence type="ECO:0000313" key="2">
    <source>
        <dbReference type="EMBL" id="RIX31976.1"/>
    </source>
</evidence>
<dbReference type="PANTHER" id="PTHR12910:SF2">
    <property type="entry name" value="NADH DEHYDROGENASE [UBIQUINONE] 1 ALPHA SUBCOMPLEX SUBUNIT 12"/>
    <property type="match status" value="1"/>
</dbReference>
<keyword evidence="2" id="KW-0830">Ubiquinone</keyword>
<dbReference type="OrthoDB" id="9795340at2"/>
<dbReference type="NCBIfam" id="NF006040">
    <property type="entry name" value="PRK08183.1"/>
    <property type="match status" value="1"/>
</dbReference>
<sequence>MGIFANAFTWWNGASWGTSIVSRRHGEEVGRDEAGNVYFRHRKDPTRRWVIYKGANDSSRVPPGWNAWLRGTIEELPEQGLPPRRAFEQDPEPNLTGTLSAYRPAGSLSGSGVRAAATGDYEAWKPDQA</sequence>
<dbReference type="EMBL" id="QXTF01000001">
    <property type="protein sequence ID" value="RIX31976.1"/>
    <property type="molecule type" value="Genomic_DNA"/>
</dbReference>
<proteinExistence type="predicted"/>
<dbReference type="PANTHER" id="PTHR12910">
    <property type="entry name" value="NADH-UBIQUINONE OXIDOREDUCTASE SUBUNIT B17.2"/>
    <property type="match status" value="1"/>
</dbReference>
<reference evidence="2 3" key="1">
    <citation type="submission" date="2018-09" db="EMBL/GenBank/DDBJ databases">
        <title>Sphingomonas sp. DAC4.</title>
        <authorList>
            <person name="Seo T."/>
        </authorList>
    </citation>
    <scope>NUCLEOTIDE SEQUENCE [LARGE SCALE GENOMIC DNA]</scope>
    <source>
        <strain evidence="2 3">DAC4</strain>
    </source>
</reference>
<dbReference type="RefSeq" id="WP_119531464.1">
    <property type="nucleotide sequence ID" value="NZ_QXTF01000001.1"/>
</dbReference>
<feature type="region of interest" description="Disordered" evidence="1">
    <location>
        <begin position="99"/>
        <end position="129"/>
    </location>
</feature>